<protein>
    <recommendedName>
        <fullName evidence="3">DUF4419 domain-containing protein</fullName>
    </recommendedName>
</protein>
<dbReference type="PANTHER" id="PTHR31252:SF11">
    <property type="entry name" value="DUF4419 DOMAIN-CONTAINING PROTEIN"/>
    <property type="match status" value="1"/>
</dbReference>
<accession>A0AA39XUS5</accession>
<dbReference type="PANTHER" id="PTHR31252">
    <property type="entry name" value="DUF4419 DOMAIN-CONTAINING PROTEIN"/>
    <property type="match status" value="1"/>
</dbReference>
<organism evidence="1 2">
    <name type="scientific">Cercophora newfieldiana</name>
    <dbReference type="NCBI Taxonomy" id="92897"/>
    <lineage>
        <taxon>Eukaryota</taxon>
        <taxon>Fungi</taxon>
        <taxon>Dikarya</taxon>
        <taxon>Ascomycota</taxon>
        <taxon>Pezizomycotina</taxon>
        <taxon>Sordariomycetes</taxon>
        <taxon>Sordariomycetidae</taxon>
        <taxon>Sordariales</taxon>
        <taxon>Lasiosphaeriaceae</taxon>
        <taxon>Cercophora</taxon>
    </lineage>
</organism>
<dbReference type="EMBL" id="JAULSV010000006">
    <property type="protein sequence ID" value="KAK0640606.1"/>
    <property type="molecule type" value="Genomic_DNA"/>
</dbReference>
<dbReference type="Pfam" id="PF14388">
    <property type="entry name" value="DUF4419"/>
    <property type="match status" value="1"/>
</dbReference>
<evidence type="ECO:0008006" key="3">
    <source>
        <dbReference type="Google" id="ProtNLM"/>
    </source>
</evidence>
<dbReference type="InterPro" id="IPR025533">
    <property type="entry name" value="DUF4419"/>
</dbReference>
<dbReference type="Proteomes" id="UP001174936">
    <property type="component" value="Unassembled WGS sequence"/>
</dbReference>
<dbReference type="AlphaFoldDB" id="A0AA39XUS5"/>
<name>A0AA39XUS5_9PEZI</name>
<comment type="caution">
    <text evidence="1">The sequence shown here is derived from an EMBL/GenBank/DDBJ whole genome shotgun (WGS) entry which is preliminary data.</text>
</comment>
<proteinExistence type="predicted"/>
<keyword evidence="2" id="KW-1185">Reference proteome</keyword>
<evidence type="ECO:0000313" key="2">
    <source>
        <dbReference type="Proteomes" id="UP001174936"/>
    </source>
</evidence>
<evidence type="ECO:0000313" key="1">
    <source>
        <dbReference type="EMBL" id="KAK0640606.1"/>
    </source>
</evidence>
<gene>
    <name evidence="1" type="ORF">B0T16DRAFT_200449</name>
</gene>
<sequence>MAIISQFSFYVNAHSQELRGKFVSHTGKVELTVVYETGDRFTVSMADFTSKITGLMEQNIVDEGLRQWILPSFTTTTEDDVVAASIVMMGTLQAYFEYGPQICCGIPSVTLLGEKEDYEEMLRRVERLCEYGEEPAEFCKGLVPVLTGMVRTFEEGEERKEVKRFWETICDYQGGSGMDHYSGWVTAFCFWDDKGKRIKRFWENNAVDGKDIPGGFSKVPLKIDDNGEEIDAKMLVGSVAIVCSSSGKMSVAAPDYSLGYGTERKEMVGLDSMQPQIGWFVYENEAALGPIYDWRAAYRQLLEDRRLRSFLRNSSDEGRAEAVNTLST</sequence>
<reference evidence="1" key="1">
    <citation type="submission" date="2023-06" db="EMBL/GenBank/DDBJ databases">
        <title>Genome-scale phylogeny and comparative genomics of the fungal order Sordariales.</title>
        <authorList>
            <consortium name="Lawrence Berkeley National Laboratory"/>
            <person name="Hensen N."/>
            <person name="Bonometti L."/>
            <person name="Westerberg I."/>
            <person name="Brannstrom I.O."/>
            <person name="Guillou S."/>
            <person name="Cros-Aarteil S."/>
            <person name="Calhoun S."/>
            <person name="Haridas S."/>
            <person name="Kuo A."/>
            <person name="Mondo S."/>
            <person name="Pangilinan J."/>
            <person name="Riley R."/>
            <person name="Labutti K."/>
            <person name="Andreopoulos B."/>
            <person name="Lipzen A."/>
            <person name="Chen C."/>
            <person name="Yanf M."/>
            <person name="Daum C."/>
            <person name="Ng V."/>
            <person name="Clum A."/>
            <person name="Steindorff A."/>
            <person name="Ohm R."/>
            <person name="Martin F."/>
            <person name="Silar P."/>
            <person name="Natvig D."/>
            <person name="Lalanne C."/>
            <person name="Gautier V."/>
            <person name="Ament-Velasquez S.L."/>
            <person name="Kruys A."/>
            <person name="Hutchinson M.I."/>
            <person name="Powell A.J."/>
            <person name="Barry K."/>
            <person name="Miller A.N."/>
            <person name="Grigoriev I.V."/>
            <person name="Debuchy R."/>
            <person name="Gladieux P."/>
            <person name="Thoren M.H."/>
            <person name="Johannesson H."/>
        </authorList>
    </citation>
    <scope>NUCLEOTIDE SEQUENCE</scope>
    <source>
        <strain evidence="1">SMH2532-1</strain>
    </source>
</reference>